<evidence type="ECO:0000256" key="1">
    <source>
        <dbReference type="SAM" id="MobiDB-lite"/>
    </source>
</evidence>
<reference evidence="2 4" key="1">
    <citation type="submission" date="2020-01" db="EMBL/GenBank/DDBJ databases">
        <authorList>
            <consortium name="DOE Joint Genome Institute"/>
            <person name="Haridas S."/>
            <person name="Albert R."/>
            <person name="Binder M."/>
            <person name="Bloem J."/>
            <person name="Labutti K."/>
            <person name="Salamov A."/>
            <person name="Andreopoulos B."/>
            <person name="Baker S.E."/>
            <person name="Barry K."/>
            <person name="Bills G."/>
            <person name="Bluhm B.H."/>
            <person name="Cannon C."/>
            <person name="Castanera R."/>
            <person name="Culley D.E."/>
            <person name="Daum C."/>
            <person name="Ezra D."/>
            <person name="Gonzalez J.B."/>
            <person name="Henrissat B."/>
            <person name="Kuo A."/>
            <person name="Liang C."/>
            <person name="Lipzen A."/>
            <person name="Lutzoni F."/>
            <person name="Magnuson J."/>
            <person name="Mondo S."/>
            <person name="Nolan M."/>
            <person name="Ohm R."/>
            <person name="Pangilinan J."/>
            <person name="Park H.-J."/>
            <person name="Ramirez L."/>
            <person name="Alfaro M."/>
            <person name="Sun H."/>
            <person name="Tritt A."/>
            <person name="Yoshinaga Y."/>
            <person name="Zwiers L.-H."/>
            <person name="Turgeon B.G."/>
            <person name="Goodwin S.B."/>
            <person name="Spatafora J.W."/>
            <person name="Crous P.W."/>
            <person name="Grigoriev I.V."/>
        </authorList>
    </citation>
    <scope>NUCLEOTIDE SEQUENCE</scope>
    <source>
        <strain evidence="2 4">CBS 781.70</strain>
    </source>
</reference>
<sequence>MSESRTRSRTRPQRAPTRPIPNEGNIYTYAKRPRLHQQHFNSPKRAVKRPRLSRTPSSLDRQQTLTQLFDPTEDVQDSELESDGLAEMGDADVDADTEEPAMLPPKSKKRKRGKFDTKTESQNTLTQLNFVNLLGRPFPKEEDDEDDIIWRVPESPEKDERSLPARGRTESRKRSRPNSKISKATSSLSPPPTSTKERTQRRRVALSSTSGNSAPPRSRPPTKPGTPSCKKRKVAIQSPEPEPKPLTPIPSSPTQRDPLPTNNTSGNTQPSHARIHKGVVYIPDSEDSEESPFSSPEKQMRRLESWEQQDKFPSSSPGGTWAGAEGQPAVESAQQRQRQLGLAGNSTRTGVLPYGDRLTRNAGGRGVVADGNRCLGGDRSASDAVAVAGFLRSSRGGGEGSESETVLVPRSQQDEDFAFRYESRSEDKAMMDDGAELLLAELDYGDLRAGVNVGGFRRRCLAELLSEWMDDTVIPLPPMLASDAVM</sequence>
<feature type="region of interest" description="Disordered" evidence="1">
    <location>
        <begin position="1"/>
        <end position="357"/>
    </location>
</feature>
<feature type="compositionally biased region" description="Basic and acidic residues" evidence="1">
    <location>
        <begin position="298"/>
        <end position="310"/>
    </location>
</feature>
<accession>A0A6G1FRT0</accession>
<proteinExistence type="predicted"/>
<dbReference type="GeneID" id="54420947"/>
<feature type="compositionally biased region" description="Polar residues" evidence="1">
    <location>
        <begin position="54"/>
        <end position="69"/>
    </location>
</feature>
<feature type="compositionally biased region" description="Polar residues" evidence="1">
    <location>
        <begin position="206"/>
        <end position="215"/>
    </location>
</feature>
<organism evidence="2">
    <name type="scientific">Eremomyces bilateralis CBS 781.70</name>
    <dbReference type="NCBI Taxonomy" id="1392243"/>
    <lineage>
        <taxon>Eukaryota</taxon>
        <taxon>Fungi</taxon>
        <taxon>Dikarya</taxon>
        <taxon>Ascomycota</taxon>
        <taxon>Pezizomycotina</taxon>
        <taxon>Dothideomycetes</taxon>
        <taxon>Dothideomycetes incertae sedis</taxon>
        <taxon>Eremomycetales</taxon>
        <taxon>Eremomycetaceae</taxon>
        <taxon>Eremomyces</taxon>
    </lineage>
</organism>
<feature type="compositionally biased region" description="Basic and acidic residues" evidence="1">
    <location>
        <begin position="154"/>
        <end position="172"/>
    </location>
</feature>
<keyword evidence="3" id="KW-1185">Reference proteome</keyword>
<evidence type="ECO:0000313" key="4">
    <source>
        <dbReference type="RefSeq" id="XP_033530051.1"/>
    </source>
</evidence>
<name>A0A6G1FRT0_9PEZI</name>
<feature type="compositionally biased region" description="Polar residues" evidence="1">
    <location>
        <begin position="120"/>
        <end position="130"/>
    </location>
</feature>
<protein>
    <submittedName>
        <fullName evidence="2 4">Uncharacterized protein</fullName>
    </submittedName>
</protein>
<feature type="compositionally biased region" description="Acidic residues" evidence="1">
    <location>
        <begin position="71"/>
        <end position="99"/>
    </location>
</feature>
<feature type="compositionally biased region" description="Polar residues" evidence="1">
    <location>
        <begin position="260"/>
        <end position="271"/>
    </location>
</feature>
<reference evidence="4" key="2">
    <citation type="submission" date="2020-04" db="EMBL/GenBank/DDBJ databases">
        <authorList>
            <consortium name="NCBI Genome Project"/>
        </authorList>
    </citation>
    <scope>NUCLEOTIDE SEQUENCE</scope>
    <source>
        <strain evidence="4">CBS 781.70</strain>
    </source>
</reference>
<gene>
    <name evidence="2 4" type="ORF">P152DRAFT_462556</name>
</gene>
<feature type="compositionally biased region" description="Polar residues" evidence="1">
    <location>
        <begin position="332"/>
        <end position="349"/>
    </location>
</feature>
<reference evidence="4" key="3">
    <citation type="submission" date="2025-04" db="UniProtKB">
        <authorList>
            <consortium name="RefSeq"/>
        </authorList>
    </citation>
    <scope>IDENTIFICATION</scope>
    <source>
        <strain evidence="4">CBS 781.70</strain>
    </source>
</reference>
<dbReference type="RefSeq" id="XP_033530051.1">
    <property type="nucleotide sequence ID" value="XM_033680377.1"/>
</dbReference>
<dbReference type="AlphaFoldDB" id="A0A6G1FRT0"/>
<evidence type="ECO:0000313" key="3">
    <source>
        <dbReference type="Proteomes" id="UP000504638"/>
    </source>
</evidence>
<evidence type="ECO:0000313" key="2">
    <source>
        <dbReference type="EMBL" id="KAF1808420.1"/>
    </source>
</evidence>
<dbReference type="EMBL" id="ML975184">
    <property type="protein sequence ID" value="KAF1808420.1"/>
    <property type="molecule type" value="Genomic_DNA"/>
</dbReference>
<dbReference type="Proteomes" id="UP000504638">
    <property type="component" value="Unplaced"/>
</dbReference>